<dbReference type="PANTHER" id="PTHR24094">
    <property type="entry name" value="SECRETED PROTEIN"/>
    <property type="match status" value="1"/>
</dbReference>
<dbReference type="AlphaFoldDB" id="A0A2S2CW18"/>
<geneLocation type="plasmid" evidence="2 3">
    <name>unnamed1</name>
</geneLocation>
<keyword evidence="3" id="KW-1185">Reference proteome</keyword>
<keyword evidence="2" id="KW-0614">Plasmid</keyword>
<keyword evidence="2" id="KW-0540">Nuclease</keyword>
<organism evidence="2 3">
    <name type="scientific">Azospirillum thermophilum</name>
    <dbReference type="NCBI Taxonomy" id="2202148"/>
    <lineage>
        <taxon>Bacteria</taxon>
        <taxon>Pseudomonadati</taxon>
        <taxon>Pseudomonadota</taxon>
        <taxon>Alphaproteobacteria</taxon>
        <taxon>Rhodospirillales</taxon>
        <taxon>Azospirillaceae</taxon>
        <taxon>Azospirillum</taxon>
    </lineage>
</organism>
<accession>A0A2S2CW18</accession>
<sequence>MPLGWLLAVLAVLGALALAERLDLLPAGTLDGLPGIKETSRTARHAPPPRPLPHTGQAIDYARLQSVLDGIRVEPERSRGYQREDWPHWLASDKSCLNTREQVLIRDSTVPARLSANGCGVLAGRWLDPYTGETFTDPKEVDVDHRVPLQEAHNSGGFEWSRERRAAFANDLTDPQTLVAVSREANRAKGSKGPEEWLPPKRDEICPYVASWIGVKARWGLTMDERERVTVGNILAECRSLAR</sequence>
<evidence type="ECO:0000313" key="2">
    <source>
        <dbReference type="EMBL" id="AWK88714.1"/>
    </source>
</evidence>
<dbReference type="Proteomes" id="UP000245629">
    <property type="component" value="Plasmid unnamed1"/>
</dbReference>
<reference evidence="3" key="1">
    <citation type="submission" date="2018-05" db="EMBL/GenBank/DDBJ databases">
        <title>Azospirillum thermophila sp. nov., a novel isolated from hot spring.</title>
        <authorList>
            <person name="Zhao Z."/>
        </authorList>
    </citation>
    <scope>NUCLEOTIDE SEQUENCE [LARGE SCALE GENOMIC DNA]</scope>
    <source>
        <strain evidence="3">CFH 70021</strain>
        <plasmid evidence="3">unnamed1</plasmid>
    </source>
</reference>
<evidence type="ECO:0000259" key="1">
    <source>
        <dbReference type="Pfam" id="PF07510"/>
    </source>
</evidence>
<proteinExistence type="predicted"/>
<gene>
    <name evidence="2" type="ORF">DEW08_21740</name>
</gene>
<dbReference type="GO" id="GO:0004519">
    <property type="term" value="F:endonuclease activity"/>
    <property type="evidence" value="ECO:0007669"/>
    <property type="project" value="UniProtKB-KW"/>
</dbReference>
<dbReference type="OrthoDB" id="5196645at2"/>
<dbReference type="EMBL" id="CP029356">
    <property type="protein sequence ID" value="AWK88714.1"/>
    <property type="molecule type" value="Genomic_DNA"/>
</dbReference>
<protein>
    <submittedName>
        <fullName evidence="2">HNH endonuclease</fullName>
    </submittedName>
</protein>
<keyword evidence="2" id="KW-0378">Hydrolase</keyword>
<name>A0A2S2CW18_9PROT</name>
<dbReference type="KEGG" id="azz:DEW08_21740"/>
<keyword evidence="2" id="KW-0255">Endonuclease</keyword>
<dbReference type="InterPro" id="IPR011089">
    <property type="entry name" value="GmrSD_C"/>
</dbReference>
<feature type="domain" description="GmrSD restriction endonucleases C-terminal" evidence="1">
    <location>
        <begin position="120"/>
        <end position="225"/>
    </location>
</feature>
<evidence type="ECO:0000313" key="3">
    <source>
        <dbReference type="Proteomes" id="UP000245629"/>
    </source>
</evidence>
<dbReference type="Pfam" id="PF07510">
    <property type="entry name" value="GmrSD_C"/>
    <property type="match status" value="1"/>
</dbReference>
<dbReference type="PANTHER" id="PTHR24094:SF15">
    <property type="entry name" value="AMP-DEPENDENT SYNTHETASE_LIGASE DOMAIN-CONTAINING PROTEIN-RELATED"/>
    <property type="match status" value="1"/>
</dbReference>